<feature type="transmembrane region" description="Helical" evidence="6">
    <location>
        <begin position="152"/>
        <end position="172"/>
    </location>
</feature>
<feature type="region of interest" description="Disordered" evidence="5">
    <location>
        <begin position="552"/>
        <end position="572"/>
    </location>
</feature>
<dbReference type="Pfam" id="PF07690">
    <property type="entry name" value="MFS_1"/>
    <property type="match status" value="1"/>
</dbReference>
<comment type="subcellular location">
    <subcellularLocation>
        <location evidence="1">Membrane</location>
        <topology evidence="1">Multi-pass membrane protein</topology>
    </subcellularLocation>
</comment>
<keyword evidence="4 6" id="KW-0472">Membrane</keyword>
<gene>
    <name evidence="8" type="ORF">GGX14DRAFT_459378</name>
</gene>
<evidence type="ECO:0000259" key="7">
    <source>
        <dbReference type="PROSITE" id="PS50850"/>
    </source>
</evidence>
<reference evidence="8" key="1">
    <citation type="submission" date="2023-03" db="EMBL/GenBank/DDBJ databases">
        <title>Massive genome expansion in bonnet fungi (Mycena s.s.) driven by repeated elements and novel gene families across ecological guilds.</title>
        <authorList>
            <consortium name="Lawrence Berkeley National Laboratory"/>
            <person name="Harder C.B."/>
            <person name="Miyauchi S."/>
            <person name="Viragh M."/>
            <person name="Kuo A."/>
            <person name="Thoen E."/>
            <person name="Andreopoulos B."/>
            <person name="Lu D."/>
            <person name="Skrede I."/>
            <person name="Drula E."/>
            <person name="Henrissat B."/>
            <person name="Morin E."/>
            <person name="Kohler A."/>
            <person name="Barry K."/>
            <person name="LaButti K."/>
            <person name="Morin E."/>
            <person name="Salamov A."/>
            <person name="Lipzen A."/>
            <person name="Mereny Z."/>
            <person name="Hegedus B."/>
            <person name="Baldrian P."/>
            <person name="Stursova M."/>
            <person name="Weitz H."/>
            <person name="Taylor A."/>
            <person name="Grigoriev I.V."/>
            <person name="Nagy L.G."/>
            <person name="Martin F."/>
            <person name="Kauserud H."/>
        </authorList>
    </citation>
    <scope>NUCLEOTIDE SEQUENCE</scope>
    <source>
        <strain evidence="8">9144</strain>
    </source>
</reference>
<accession>A0AAD6V6W3</accession>
<dbReference type="InterPro" id="IPR020846">
    <property type="entry name" value="MFS_dom"/>
</dbReference>
<evidence type="ECO:0000256" key="3">
    <source>
        <dbReference type="ARBA" id="ARBA00022989"/>
    </source>
</evidence>
<evidence type="ECO:0000313" key="9">
    <source>
        <dbReference type="Proteomes" id="UP001219525"/>
    </source>
</evidence>
<evidence type="ECO:0000256" key="1">
    <source>
        <dbReference type="ARBA" id="ARBA00004141"/>
    </source>
</evidence>
<evidence type="ECO:0000256" key="5">
    <source>
        <dbReference type="SAM" id="MobiDB-lite"/>
    </source>
</evidence>
<dbReference type="InterPro" id="IPR011701">
    <property type="entry name" value="MFS"/>
</dbReference>
<keyword evidence="2 6" id="KW-0812">Transmembrane</keyword>
<feature type="transmembrane region" description="Helical" evidence="6">
    <location>
        <begin position="517"/>
        <end position="536"/>
    </location>
</feature>
<dbReference type="EMBL" id="JARJCW010000046">
    <property type="protein sequence ID" value="KAJ7204692.1"/>
    <property type="molecule type" value="Genomic_DNA"/>
</dbReference>
<keyword evidence="3 6" id="KW-1133">Transmembrane helix</keyword>
<dbReference type="PANTHER" id="PTHR23501">
    <property type="entry name" value="MAJOR FACILITATOR SUPERFAMILY"/>
    <property type="match status" value="1"/>
</dbReference>
<feature type="transmembrane region" description="Helical" evidence="6">
    <location>
        <begin position="53"/>
        <end position="71"/>
    </location>
</feature>
<dbReference type="CDD" id="cd17502">
    <property type="entry name" value="MFS_Azr1_MDR_like"/>
    <property type="match status" value="1"/>
</dbReference>
<feature type="transmembrane region" description="Helical" evidence="6">
    <location>
        <begin position="179"/>
        <end position="198"/>
    </location>
</feature>
<feature type="transmembrane region" description="Helical" evidence="6">
    <location>
        <begin position="91"/>
        <end position="110"/>
    </location>
</feature>
<feature type="domain" description="Major facilitator superfamily (MFS) profile" evidence="7">
    <location>
        <begin position="58"/>
        <end position="541"/>
    </location>
</feature>
<comment type="caution">
    <text evidence="8">The sequence shown here is derived from an EMBL/GenBank/DDBJ whole genome shotgun (WGS) entry which is preliminary data.</text>
</comment>
<organism evidence="8 9">
    <name type="scientific">Mycena pura</name>
    <dbReference type="NCBI Taxonomy" id="153505"/>
    <lineage>
        <taxon>Eukaryota</taxon>
        <taxon>Fungi</taxon>
        <taxon>Dikarya</taxon>
        <taxon>Basidiomycota</taxon>
        <taxon>Agaricomycotina</taxon>
        <taxon>Agaricomycetes</taxon>
        <taxon>Agaricomycetidae</taxon>
        <taxon>Agaricales</taxon>
        <taxon>Marasmiineae</taxon>
        <taxon>Mycenaceae</taxon>
        <taxon>Mycena</taxon>
    </lineage>
</organism>
<name>A0AAD6V6W3_9AGAR</name>
<evidence type="ECO:0000256" key="4">
    <source>
        <dbReference type="ARBA" id="ARBA00023136"/>
    </source>
</evidence>
<dbReference type="PRINTS" id="PR01036">
    <property type="entry name" value="TCRTETB"/>
</dbReference>
<evidence type="ECO:0000313" key="8">
    <source>
        <dbReference type="EMBL" id="KAJ7204692.1"/>
    </source>
</evidence>
<dbReference type="Gene3D" id="1.20.1720.10">
    <property type="entry name" value="Multidrug resistance protein D"/>
    <property type="match status" value="1"/>
</dbReference>
<dbReference type="GO" id="GO:0005886">
    <property type="term" value="C:plasma membrane"/>
    <property type="evidence" value="ECO:0007669"/>
    <property type="project" value="TreeGrafter"/>
</dbReference>
<protein>
    <submittedName>
        <fullName evidence="8">MFS general substrate transporter</fullName>
    </submittedName>
</protein>
<dbReference type="Gene3D" id="1.20.1250.20">
    <property type="entry name" value="MFS general substrate transporter like domains"/>
    <property type="match status" value="1"/>
</dbReference>
<keyword evidence="9" id="KW-1185">Reference proteome</keyword>
<dbReference type="PROSITE" id="PS50850">
    <property type="entry name" value="MFS"/>
    <property type="match status" value="1"/>
</dbReference>
<dbReference type="PANTHER" id="PTHR23501:SF102">
    <property type="entry name" value="DRUG TRANSPORTER, PUTATIVE (AFU_ORTHOLOGUE AFUA_3G08530)-RELATED"/>
    <property type="match status" value="1"/>
</dbReference>
<feature type="transmembrane region" description="Helical" evidence="6">
    <location>
        <begin position="244"/>
        <end position="267"/>
    </location>
</feature>
<sequence>MELQLKSESTTIDLEDGIKPALGDVTLDIKIDSEPKEQPKPAEEEYHGPKRDFRFWLVFVALCCSLFLSSLDLGGVGTAAPTIVHELAGDNFSWVGSAYALGAASCLPLSGNLAQIFGRRPVLLGALVLFSVGSAIAGSARSMNILIGGRTIQGVAGGGIQALTAIVTADLIPLRERGIFNGITGLVWTLGSVVGPFIAGSLSQKASWRWIFYMNIPLCGLAFTVVACFLNVKTPRENLKTKLLQVDWLGNAFIISSTCSCMLGLSWAGVSFPWSSPQVLVPLIVGMVGMVWSVYYESRWPVKPTIPLVVLSNRTTVLGYIATIAHGIVSISVGYYLPTWFQAVREASPLMSGLYFLPISATISPSAIFQGRLIAKTGRYRMIIFTSWCFMLLGVGLIYSMDIHTALGPIVVFQLIQGFGMGLGYATTFAVQAPLPVTQNASAISLLTFCRTFSQAWGIAITGTILQNRLSHSLPVSVLSQFPANTEIAYNIIPQIPEMPQPLKGDVQKAFLDSMQLSWIVIEAICALGLVTFFFMKDIPLSRVTDTQPEWTLKEKNKPAADSEATEEVEKL</sequence>
<dbReference type="Proteomes" id="UP001219525">
    <property type="component" value="Unassembled WGS sequence"/>
</dbReference>
<dbReference type="GO" id="GO:0022857">
    <property type="term" value="F:transmembrane transporter activity"/>
    <property type="evidence" value="ECO:0007669"/>
    <property type="project" value="InterPro"/>
</dbReference>
<feature type="transmembrane region" description="Helical" evidence="6">
    <location>
        <begin position="210"/>
        <end position="232"/>
    </location>
</feature>
<feature type="transmembrane region" description="Helical" evidence="6">
    <location>
        <begin position="279"/>
        <end position="296"/>
    </location>
</feature>
<dbReference type="SUPFAM" id="SSF103473">
    <property type="entry name" value="MFS general substrate transporter"/>
    <property type="match status" value="1"/>
</dbReference>
<feature type="transmembrane region" description="Helical" evidence="6">
    <location>
        <begin position="349"/>
        <end position="368"/>
    </location>
</feature>
<feature type="compositionally biased region" description="Basic and acidic residues" evidence="5">
    <location>
        <begin position="552"/>
        <end position="561"/>
    </location>
</feature>
<evidence type="ECO:0000256" key="6">
    <source>
        <dbReference type="SAM" id="Phobius"/>
    </source>
</evidence>
<proteinExistence type="predicted"/>
<feature type="transmembrane region" description="Helical" evidence="6">
    <location>
        <begin position="411"/>
        <end position="431"/>
    </location>
</feature>
<feature type="transmembrane region" description="Helical" evidence="6">
    <location>
        <begin position="317"/>
        <end position="337"/>
    </location>
</feature>
<dbReference type="InterPro" id="IPR036259">
    <property type="entry name" value="MFS_trans_sf"/>
</dbReference>
<evidence type="ECO:0000256" key="2">
    <source>
        <dbReference type="ARBA" id="ARBA00022692"/>
    </source>
</evidence>
<feature type="transmembrane region" description="Helical" evidence="6">
    <location>
        <begin position="122"/>
        <end position="140"/>
    </location>
</feature>
<dbReference type="AlphaFoldDB" id="A0AAD6V6W3"/>
<feature type="transmembrane region" description="Helical" evidence="6">
    <location>
        <begin position="380"/>
        <end position="399"/>
    </location>
</feature>